<name>A0A369T974_9PROT</name>
<keyword evidence="2" id="KW-1185">Reference proteome</keyword>
<protein>
    <recommendedName>
        <fullName evidence="3">ATP-grasp domain-containing protein</fullName>
    </recommendedName>
</protein>
<proteinExistence type="predicted"/>
<evidence type="ECO:0008006" key="3">
    <source>
        <dbReference type="Google" id="ProtNLM"/>
    </source>
</evidence>
<dbReference type="EMBL" id="QPMH01000008">
    <property type="protein sequence ID" value="RDD61881.1"/>
    <property type="molecule type" value="Genomic_DNA"/>
</dbReference>
<dbReference type="AlphaFoldDB" id="A0A369T974"/>
<sequence>MYALSAIMHRLGYTATRRVEDAFDAAMLWRDATVIQAPAMLESVAARAPVLNLHCLDIGKTRVEAEFRAIFGYDSLVDPRTYEGLCIRKANENARRLDTVVKCPIEEPDDTFVYQKLIDATVDGVQIEYRVPVVLGEIPIVYRVGTDLPGDGPLKARRRLPPQPIEPETVFDVEERRRLLDFAARMSLDVGDLDVLRARADGRLYVLDANRTPAGFGMLNPFNWRMDARARALDALAESFDRRLRAHVAGYARPDADTDAGAAPPLA</sequence>
<accession>A0A369T974</accession>
<comment type="caution">
    <text evidence="1">The sequence shown here is derived from an EMBL/GenBank/DDBJ whole genome shotgun (WGS) entry which is preliminary data.</text>
</comment>
<gene>
    <name evidence="1" type="ORF">DRB17_10340</name>
</gene>
<reference evidence="1 2" key="1">
    <citation type="submission" date="2018-07" db="EMBL/GenBank/DDBJ databases">
        <title>Venubactetium sediminum gen. nov., sp. nov., isolated from a marine solar saltern.</title>
        <authorList>
            <person name="Wang S."/>
        </authorList>
    </citation>
    <scope>NUCLEOTIDE SEQUENCE [LARGE SCALE GENOMIC DNA]</scope>
    <source>
        <strain evidence="1 2">WD2A32</strain>
    </source>
</reference>
<evidence type="ECO:0000313" key="1">
    <source>
        <dbReference type="EMBL" id="RDD61881.1"/>
    </source>
</evidence>
<dbReference type="Proteomes" id="UP000253941">
    <property type="component" value="Unassembled WGS sequence"/>
</dbReference>
<evidence type="ECO:0000313" key="2">
    <source>
        <dbReference type="Proteomes" id="UP000253941"/>
    </source>
</evidence>
<organism evidence="1 2">
    <name type="scientific">Ferruginivarius sediminum</name>
    <dbReference type="NCBI Taxonomy" id="2661937"/>
    <lineage>
        <taxon>Bacteria</taxon>
        <taxon>Pseudomonadati</taxon>
        <taxon>Pseudomonadota</taxon>
        <taxon>Alphaproteobacteria</taxon>
        <taxon>Rhodospirillales</taxon>
        <taxon>Rhodospirillaceae</taxon>
        <taxon>Ferruginivarius</taxon>
    </lineage>
</organism>